<reference evidence="7" key="1">
    <citation type="submission" date="2021-05" db="EMBL/GenBank/DDBJ databases">
        <title>Energy efficiency and biological interactions define the core microbiome of deep oligotrophic groundwater.</title>
        <authorList>
            <person name="Mehrshad M."/>
            <person name="Lopez-Fernandez M."/>
            <person name="Bell E."/>
            <person name="Bernier-Latmani R."/>
            <person name="Bertilsson S."/>
            <person name="Dopson M."/>
        </authorList>
    </citation>
    <scope>NUCLEOTIDE SEQUENCE</scope>
    <source>
        <strain evidence="7">Modern_marine.mb.64</strain>
    </source>
</reference>
<feature type="domain" description="TRAM" evidence="6">
    <location>
        <begin position="7"/>
        <end position="67"/>
    </location>
</feature>
<evidence type="ECO:0000313" key="7">
    <source>
        <dbReference type="EMBL" id="MBU2690523.1"/>
    </source>
</evidence>
<dbReference type="Proteomes" id="UP000777784">
    <property type="component" value="Unassembled WGS sequence"/>
</dbReference>
<comment type="similarity">
    <text evidence="4">Belongs to the class I-like SAM-binding methyltransferase superfamily. RNA M5U methyltransferase family.</text>
</comment>
<accession>A0A948RVW0</accession>
<evidence type="ECO:0000259" key="6">
    <source>
        <dbReference type="PROSITE" id="PS50926"/>
    </source>
</evidence>
<dbReference type="InterPro" id="IPR012340">
    <property type="entry name" value="NA-bd_OB-fold"/>
</dbReference>
<feature type="active site" description="Nucleophile" evidence="4">
    <location>
        <position position="446"/>
    </location>
</feature>
<keyword evidence="2 4" id="KW-0808">Transferase</keyword>
<name>A0A948RVW0_UNCEI</name>
<sequence>MEKNERRSLPGRGGEVDLDIRDLAFGGAGVGDIDGLIVLVRGGFPGDRVRARIRRKRSGYLEADVVELLKASPRRRNPPCRHTAVCGGCALMPLDEHEQTEIKQRQAVDLLQRIGGFKPAELLPPLMLPSPLEYRNKMEFTFSRRPWTEVPPDPLAAPSDEERLALGLHPRGRFDAVFDVTDCRLQSPLTNRILTCLREESIRLGLPVYDSRRDNGLLRHVITRISTHWPDLLVVLVTRDWDDRIRLLSATLRRRVPQVTGVVLLINREKATVARGDETHHIWGRPYIRETIGGWTWRIGPSTFFQTSAAGAEKLLCKALEWADPKSDETAIDLYCGAGTFTLPLARRMKQVVGIESVSEAVFEGRANADRLGMKNVIFHDALVENILRPKHGNNREAAQAEILERLKLKQSPDLILLDPPRAGLHPKALPSLALLAPKRIVYISCNPSTQARDAKALIEAGYTANRFQVCDLFPQTPHMETILLMERARAGGGRLKD</sequence>
<dbReference type="AlphaFoldDB" id="A0A948RVW0"/>
<dbReference type="Gene3D" id="2.40.50.140">
    <property type="entry name" value="Nucleic acid-binding proteins"/>
    <property type="match status" value="1"/>
</dbReference>
<dbReference type="Gene3D" id="2.40.50.1070">
    <property type="match status" value="1"/>
</dbReference>
<dbReference type="PROSITE" id="PS01230">
    <property type="entry name" value="TRMA_1"/>
    <property type="match status" value="1"/>
</dbReference>
<dbReference type="SUPFAM" id="SSF53335">
    <property type="entry name" value="S-adenosyl-L-methionine-dependent methyltransferases"/>
    <property type="match status" value="1"/>
</dbReference>
<comment type="caution">
    <text evidence="7">The sequence shown here is derived from an EMBL/GenBank/DDBJ whole genome shotgun (WGS) entry which is preliminary data.</text>
</comment>
<dbReference type="Pfam" id="PF05958">
    <property type="entry name" value="tRNA_U5-meth_tr"/>
    <property type="match status" value="1"/>
</dbReference>
<dbReference type="InterPro" id="IPR029063">
    <property type="entry name" value="SAM-dependent_MTases_sf"/>
</dbReference>
<dbReference type="EMBL" id="JAHJDP010000032">
    <property type="protein sequence ID" value="MBU2690523.1"/>
    <property type="molecule type" value="Genomic_DNA"/>
</dbReference>
<dbReference type="CDD" id="cd02440">
    <property type="entry name" value="AdoMet_MTases"/>
    <property type="match status" value="1"/>
</dbReference>
<dbReference type="EC" id="2.1.1.190" evidence="7"/>
<feature type="binding site" evidence="4">
    <location>
        <position position="335"/>
    </location>
    <ligand>
        <name>S-adenosyl-L-methionine</name>
        <dbReference type="ChEBI" id="CHEBI:59789"/>
    </ligand>
</feature>
<dbReference type="PANTHER" id="PTHR11061">
    <property type="entry name" value="RNA M5U METHYLTRANSFERASE"/>
    <property type="match status" value="1"/>
</dbReference>
<feature type="active site" evidence="5">
    <location>
        <position position="446"/>
    </location>
</feature>
<dbReference type="PROSITE" id="PS50926">
    <property type="entry name" value="TRAM"/>
    <property type="match status" value="1"/>
</dbReference>
<feature type="binding site" evidence="4">
    <location>
        <position position="356"/>
    </location>
    <ligand>
        <name>S-adenosyl-L-methionine</name>
        <dbReference type="ChEBI" id="CHEBI:59789"/>
    </ligand>
</feature>
<feature type="binding site" evidence="4">
    <location>
        <position position="306"/>
    </location>
    <ligand>
        <name>S-adenosyl-L-methionine</name>
        <dbReference type="ChEBI" id="CHEBI:59789"/>
    </ligand>
</feature>
<dbReference type="SUPFAM" id="SSF50249">
    <property type="entry name" value="Nucleic acid-binding proteins"/>
    <property type="match status" value="1"/>
</dbReference>
<dbReference type="NCBIfam" id="TIGR00479">
    <property type="entry name" value="rumA"/>
    <property type="match status" value="1"/>
</dbReference>
<dbReference type="GO" id="GO:0070041">
    <property type="term" value="F:rRNA (uridine-C5-)-methyltransferase activity"/>
    <property type="evidence" value="ECO:0007669"/>
    <property type="project" value="TreeGrafter"/>
</dbReference>
<dbReference type="InterPro" id="IPR010280">
    <property type="entry name" value="U5_MeTrfase_fam"/>
</dbReference>
<dbReference type="InterPro" id="IPR030390">
    <property type="entry name" value="MeTrfase_TrmA_AS"/>
</dbReference>
<dbReference type="GO" id="GO:0070475">
    <property type="term" value="P:rRNA base methylation"/>
    <property type="evidence" value="ECO:0007669"/>
    <property type="project" value="TreeGrafter"/>
</dbReference>
<evidence type="ECO:0000256" key="5">
    <source>
        <dbReference type="PROSITE-ProRule" id="PRU10015"/>
    </source>
</evidence>
<evidence type="ECO:0000256" key="1">
    <source>
        <dbReference type="ARBA" id="ARBA00022603"/>
    </source>
</evidence>
<evidence type="ECO:0000256" key="2">
    <source>
        <dbReference type="ARBA" id="ARBA00022679"/>
    </source>
</evidence>
<gene>
    <name evidence="7" type="primary">rlmD</name>
    <name evidence="7" type="ORF">KJ970_06305</name>
</gene>
<dbReference type="InterPro" id="IPR002792">
    <property type="entry name" value="TRAM_dom"/>
</dbReference>
<feature type="binding site" evidence="4">
    <location>
        <position position="419"/>
    </location>
    <ligand>
        <name>S-adenosyl-L-methionine</name>
        <dbReference type="ChEBI" id="CHEBI:59789"/>
    </ligand>
</feature>
<organism evidence="7 8">
    <name type="scientific">Eiseniibacteriota bacterium</name>
    <dbReference type="NCBI Taxonomy" id="2212470"/>
    <lineage>
        <taxon>Bacteria</taxon>
        <taxon>Candidatus Eiseniibacteriota</taxon>
    </lineage>
</organism>
<keyword evidence="1 4" id="KW-0489">Methyltransferase</keyword>
<protein>
    <submittedName>
        <fullName evidence="7">23S rRNA (Uracil(1939)-C(5))-methyltransferase RlmD</fullName>
        <ecNumber evidence="7">2.1.1.190</ecNumber>
    </submittedName>
</protein>
<dbReference type="PROSITE" id="PS51687">
    <property type="entry name" value="SAM_MT_RNA_M5U"/>
    <property type="match status" value="1"/>
</dbReference>
<dbReference type="Gene3D" id="3.40.50.150">
    <property type="entry name" value="Vaccinia Virus protein VP39"/>
    <property type="match status" value="1"/>
</dbReference>
<proteinExistence type="inferred from homology"/>
<dbReference type="Pfam" id="PF01938">
    <property type="entry name" value="TRAM"/>
    <property type="match status" value="1"/>
</dbReference>
<keyword evidence="3 4" id="KW-0949">S-adenosyl-L-methionine</keyword>
<evidence type="ECO:0000256" key="3">
    <source>
        <dbReference type="ARBA" id="ARBA00022691"/>
    </source>
</evidence>
<evidence type="ECO:0000256" key="4">
    <source>
        <dbReference type="PROSITE-ProRule" id="PRU01024"/>
    </source>
</evidence>
<evidence type="ECO:0000313" key="8">
    <source>
        <dbReference type="Proteomes" id="UP000777784"/>
    </source>
</evidence>
<dbReference type="PANTHER" id="PTHR11061:SF30">
    <property type="entry name" value="TRNA (URACIL(54)-C(5))-METHYLTRANSFERASE"/>
    <property type="match status" value="1"/>
</dbReference>